<comment type="caution">
    <text evidence="2">The sequence shown here is derived from an EMBL/GenBank/DDBJ whole genome shotgun (WGS) entry which is preliminary data.</text>
</comment>
<evidence type="ECO:0000256" key="1">
    <source>
        <dbReference type="SAM" id="SignalP"/>
    </source>
</evidence>
<dbReference type="InterPro" id="IPR016135">
    <property type="entry name" value="UBQ-conjugating_enzyme/RWD"/>
</dbReference>
<dbReference type="OrthoDB" id="6508832at2759"/>
<proteinExistence type="predicted"/>
<keyword evidence="3" id="KW-1185">Reference proteome</keyword>
<organism evidence="2 3">
    <name type="scientific">Panicum virgatum</name>
    <name type="common">Blackwell switchgrass</name>
    <dbReference type="NCBI Taxonomy" id="38727"/>
    <lineage>
        <taxon>Eukaryota</taxon>
        <taxon>Viridiplantae</taxon>
        <taxon>Streptophyta</taxon>
        <taxon>Embryophyta</taxon>
        <taxon>Tracheophyta</taxon>
        <taxon>Spermatophyta</taxon>
        <taxon>Magnoliopsida</taxon>
        <taxon>Liliopsida</taxon>
        <taxon>Poales</taxon>
        <taxon>Poaceae</taxon>
        <taxon>PACMAD clade</taxon>
        <taxon>Panicoideae</taxon>
        <taxon>Panicodae</taxon>
        <taxon>Paniceae</taxon>
        <taxon>Panicinae</taxon>
        <taxon>Panicum</taxon>
        <taxon>Panicum sect. Hiantes</taxon>
    </lineage>
</organism>
<name>A0A8T0Q7M7_PANVG</name>
<reference evidence="2" key="1">
    <citation type="submission" date="2020-05" db="EMBL/GenBank/DDBJ databases">
        <title>WGS assembly of Panicum virgatum.</title>
        <authorList>
            <person name="Lovell J.T."/>
            <person name="Jenkins J."/>
            <person name="Shu S."/>
            <person name="Juenger T.E."/>
            <person name="Schmutz J."/>
        </authorList>
    </citation>
    <scope>NUCLEOTIDE SEQUENCE</scope>
    <source>
        <strain evidence="2">AP13</strain>
    </source>
</reference>
<accession>A0A8T0Q7M7</accession>
<sequence length="161" mass="17981">MPPGPAGLQRESLLLYPSFLVLLRPAATGTGTGTGTFPLRSSLLSHHCCIGRMHACIAVPRNFRLLERGEKGIGDGTVSYGMDDGDDIFMRSWTGTIIGPLNVEGNKFQMLSKWQREYTMEHILTQLKKEMAAPQNRKLVQPAAPGRDFLHPTRKLMKRYI</sequence>
<dbReference type="AlphaFoldDB" id="A0A8T0Q7M7"/>
<evidence type="ECO:0000313" key="3">
    <source>
        <dbReference type="Proteomes" id="UP000823388"/>
    </source>
</evidence>
<dbReference type="SUPFAM" id="SSF54495">
    <property type="entry name" value="UBC-like"/>
    <property type="match status" value="1"/>
</dbReference>
<gene>
    <name evidence="2" type="ORF">PVAP13_7NG447600</name>
</gene>
<feature type="chain" id="PRO_5035723244" evidence="1">
    <location>
        <begin position="30"/>
        <end position="161"/>
    </location>
</feature>
<protein>
    <submittedName>
        <fullName evidence="2">Uncharacterized protein</fullName>
    </submittedName>
</protein>
<dbReference type="Proteomes" id="UP000823388">
    <property type="component" value="Chromosome 7N"/>
</dbReference>
<feature type="signal peptide" evidence="1">
    <location>
        <begin position="1"/>
        <end position="29"/>
    </location>
</feature>
<dbReference type="EMBL" id="CM029050">
    <property type="protein sequence ID" value="KAG2569900.1"/>
    <property type="molecule type" value="Genomic_DNA"/>
</dbReference>
<keyword evidence="1" id="KW-0732">Signal</keyword>
<evidence type="ECO:0000313" key="2">
    <source>
        <dbReference type="EMBL" id="KAG2569900.1"/>
    </source>
</evidence>